<evidence type="ECO:0000313" key="1">
    <source>
        <dbReference type="EMBL" id="KAJ1948540.1"/>
    </source>
</evidence>
<dbReference type="Proteomes" id="UP001150603">
    <property type="component" value="Unassembled WGS sequence"/>
</dbReference>
<keyword evidence="2" id="KW-1185">Reference proteome</keyword>
<organism evidence="1 2">
    <name type="scientific">Linderina macrospora</name>
    <dbReference type="NCBI Taxonomy" id="4868"/>
    <lineage>
        <taxon>Eukaryota</taxon>
        <taxon>Fungi</taxon>
        <taxon>Fungi incertae sedis</taxon>
        <taxon>Zoopagomycota</taxon>
        <taxon>Kickxellomycotina</taxon>
        <taxon>Kickxellomycetes</taxon>
        <taxon>Kickxellales</taxon>
        <taxon>Kickxellaceae</taxon>
        <taxon>Linderina</taxon>
    </lineage>
</organism>
<dbReference type="EMBL" id="JANBPW010000701">
    <property type="protein sequence ID" value="KAJ1948540.1"/>
    <property type="molecule type" value="Genomic_DNA"/>
</dbReference>
<comment type="caution">
    <text evidence="1">The sequence shown here is derived from an EMBL/GenBank/DDBJ whole genome shotgun (WGS) entry which is preliminary data.</text>
</comment>
<proteinExistence type="predicted"/>
<name>A0ACC1JE03_9FUNG</name>
<accession>A0ACC1JE03</accession>
<gene>
    <name evidence="1" type="ORF">FBU59_001545</name>
</gene>
<sequence>MYSAPNSATAAAAPSSGEQSAAMSPSVTRQRTNSTFANCRSASDSASKAQRMPSIDDFDFVKPISRGAFGRVYLVRKKATKDLYAIKVMRKKDMINKNMVTQALAERRALSLLSTDWVVQLYYAFHSTKHLFLVMEYLIGGDLAGLLRVWGVMDEDAAKFYIGEVASAIDYLHRNSIVHRDIKPDNVILGSDGHIKLSDFGLSQVAVRGSGSGAEGKGAPDSADSPGTVDLNIASSSSSGAASENEVDKSDEYWTLELSKPGREAQAPASATNNPHAGKAPPPSKRAHARNKSSRGFLGTPDYLAPELLLGAGNGLAVDWWALGVCLFEFLCGYPPFTDESPEAIFRNILNHAIDWPDVEGYMSDEAASLIKALLQPNPSKRAHWKDIKTSSLFEDWDLSNIRDIEPPFVPMPDDDADTSYFEPCQRTEIQRLSNATFLQADSPRRAHPLLPSKLNDSQPSATISAKKDIGVLRGFPGVSGERRMSQPALFPPGASQPGGSPSIGQLKKLFSEMSAENLAKKSPASNDASPEPAASKEESIASADSSDKYSFKEDGREEGATGDDIEEVSTSEMAKTESSSTRNSLNSLSESDFEQIGEDDLEPTSPIIPPPPPVVASTYSTDAGIVLPPLPVGHSKFASLSRTPSQHSDGIQDGQPVSNVSSKSHSRCTSVQILMNGKKPNVIPPGGRSRRPSRGVDSSNLSEVDLKTSLQRANSVEDRHAHVSRPGSVVGSETGEIINSAGIDPGSASEEEMPDEETERAFDDFTYKNLALLSHVNKGVSSSGNSTPQTEKQGSASASASATPIPVAQQKRDNSSAPRTSSYSSVAGMVRNSPINAYDTKASPA</sequence>
<evidence type="ECO:0000313" key="2">
    <source>
        <dbReference type="Proteomes" id="UP001150603"/>
    </source>
</evidence>
<protein>
    <submittedName>
        <fullName evidence="1">Uncharacterized protein</fullName>
    </submittedName>
</protein>
<reference evidence="1" key="1">
    <citation type="submission" date="2022-07" db="EMBL/GenBank/DDBJ databases">
        <title>Phylogenomic reconstructions and comparative analyses of Kickxellomycotina fungi.</title>
        <authorList>
            <person name="Reynolds N.K."/>
            <person name="Stajich J.E."/>
            <person name="Barry K."/>
            <person name="Grigoriev I.V."/>
            <person name="Crous P."/>
            <person name="Smith M.E."/>
        </authorList>
    </citation>
    <scope>NUCLEOTIDE SEQUENCE</scope>
    <source>
        <strain evidence="1">NRRL 5244</strain>
    </source>
</reference>